<dbReference type="GO" id="GO:0007131">
    <property type="term" value="P:reciprocal meiotic recombination"/>
    <property type="evidence" value="ECO:0007669"/>
    <property type="project" value="InterPro"/>
</dbReference>
<dbReference type="GO" id="GO:0008270">
    <property type="term" value="F:zinc ion binding"/>
    <property type="evidence" value="ECO:0007669"/>
    <property type="project" value="UniProtKB-KW"/>
</dbReference>
<evidence type="ECO:0000313" key="8">
    <source>
        <dbReference type="EMBL" id="KAF2661351.1"/>
    </source>
</evidence>
<dbReference type="Gene3D" id="3.30.40.10">
    <property type="entry name" value="Zinc/RING finger domain, C3HC4 (zinc finger)"/>
    <property type="match status" value="1"/>
</dbReference>
<evidence type="ECO:0000256" key="2">
    <source>
        <dbReference type="ARBA" id="ARBA00022771"/>
    </source>
</evidence>
<organism evidence="8 9">
    <name type="scientific">Lophiostoma macrostomum CBS 122681</name>
    <dbReference type="NCBI Taxonomy" id="1314788"/>
    <lineage>
        <taxon>Eukaryota</taxon>
        <taxon>Fungi</taxon>
        <taxon>Dikarya</taxon>
        <taxon>Ascomycota</taxon>
        <taxon>Pezizomycotina</taxon>
        <taxon>Dothideomycetes</taxon>
        <taxon>Pleosporomycetidae</taxon>
        <taxon>Pleosporales</taxon>
        <taxon>Lophiostomataceae</taxon>
        <taxon>Lophiostoma</taxon>
    </lineage>
</organism>
<name>A0A6A6TPV4_9PLEO</name>
<dbReference type="Proteomes" id="UP000799324">
    <property type="component" value="Unassembled WGS sequence"/>
</dbReference>
<dbReference type="InterPro" id="IPR013083">
    <property type="entry name" value="Znf_RING/FYVE/PHD"/>
</dbReference>
<reference evidence="8" key="1">
    <citation type="journal article" date="2020" name="Stud. Mycol.">
        <title>101 Dothideomycetes genomes: a test case for predicting lifestyles and emergence of pathogens.</title>
        <authorList>
            <person name="Haridas S."/>
            <person name="Albert R."/>
            <person name="Binder M."/>
            <person name="Bloem J."/>
            <person name="Labutti K."/>
            <person name="Salamov A."/>
            <person name="Andreopoulos B."/>
            <person name="Baker S."/>
            <person name="Barry K."/>
            <person name="Bills G."/>
            <person name="Bluhm B."/>
            <person name="Cannon C."/>
            <person name="Castanera R."/>
            <person name="Culley D."/>
            <person name="Daum C."/>
            <person name="Ezra D."/>
            <person name="Gonzalez J."/>
            <person name="Henrissat B."/>
            <person name="Kuo A."/>
            <person name="Liang C."/>
            <person name="Lipzen A."/>
            <person name="Lutzoni F."/>
            <person name="Magnuson J."/>
            <person name="Mondo S."/>
            <person name="Nolan M."/>
            <person name="Ohm R."/>
            <person name="Pangilinan J."/>
            <person name="Park H.-J."/>
            <person name="Ramirez L."/>
            <person name="Alfaro M."/>
            <person name="Sun H."/>
            <person name="Tritt A."/>
            <person name="Yoshinaga Y."/>
            <person name="Zwiers L.-H."/>
            <person name="Turgeon B."/>
            <person name="Goodwin S."/>
            <person name="Spatafora J."/>
            <person name="Crous P."/>
            <person name="Grigoriev I."/>
        </authorList>
    </citation>
    <scope>NUCLEOTIDE SEQUENCE</scope>
    <source>
        <strain evidence="8">CBS 122681</strain>
    </source>
</reference>
<feature type="compositionally biased region" description="Gly residues" evidence="6">
    <location>
        <begin position="247"/>
        <end position="264"/>
    </location>
</feature>
<evidence type="ECO:0000256" key="1">
    <source>
        <dbReference type="ARBA" id="ARBA00022723"/>
    </source>
</evidence>
<dbReference type="InterPro" id="IPR017907">
    <property type="entry name" value="Znf_RING_CS"/>
</dbReference>
<proteinExistence type="predicted"/>
<dbReference type="PANTHER" id="PTHR14305:SF0">
    <property type="entry name" value="E3 UBIQUITIN-PROTEIN LIGASE CCNB1IP1"/>
    <property type="match status" value="1"/>
</dbReference>
<dbReference type="Pfam" id="PF14634">
    <property type="entry name" value="zf-RING_5"/>
    <property type="match status" value="1"/>
</dbReference>
<dbReference type="AlphaFoldDB" id="A0A6A6TPV4"/>
<keyword evidence="9" id="KW-1185">Reference proteome</keyword>
<evidence type="ECO:0000313" key="9">
    <source>
        <dbReference type="Proteomes" id="UP000799324"/>
    </source>
</evidence>
<dbReference type="InterPro" id="IPR001841">
    <property type="entry name" value="Znf_RING"/>
</dbReference>
<evidence type="ECO:0000256" key="5">
    <source>
        <dbReference type="SAM" id="Coils"/>
    </source>
</evidence>
<protein>
    <recommendedName>
        <fullName evidence="7">RING-type domain-containing protein</fullName>
    </recommendedName>
</protein>
<dbReference type="OrthoDB" id="441210at2759"/>
<accession>A0A6A6TPV4</accession>
<evidence type="ECO:0000256" key="4">
    <source>
        <dbReference type="PROSITE-ProRule" id="PRU00175"/>
    </source>
</evidence>
<keyword evidence="1" id="KW-0479">Metal-binding</keyword>
<sequence length="386" mass="41279">MEFVLRCNDLKCRTQLHDRAVVTTCSHVFCSQCADSTGLSRAHNGNRQCPACGTALINPDDVVVAGLNPSEDYKTSVLSGLSPTVIMECASRGLAFYSYQSSQEIVYQEHLAKSLTEKYTNLNQQMDQLIHEANAQIKGLQDKIQSMQVEQASLEHKNHELSDAFRDKARAQQQIQKLYQSLKAQVMASHVANAAGDEADYALHTARPDRSVERLPGTRTGTANLSQFGVGNQQRGDGRRHNRDGSGSSGGRGDGQHRGGGIGLGPAWNSQAQAHGLGGRVYTGRESFILSLGVSFFQSVKTLNDVIESAPVGTPGQVQPRSRLPVLGGQRNPYLQADAGPSYQASPSLTRQPLGVGGRNVGGFGFGTKASKRASGGGMNANLGGR</sequence>
<evidence type="ECO:0000256" key="6">
    <source>
        <dbReference type="SAM" id="MobiDB-lite"/>
    </source>
</evidence>
<feature type="domain" description="RING-type" evidence="7">
    <location>
        <begin position="12"/>
        <end position="52"/>
    </location>
</feature>
<dbReference type="GO" id="GO:0061630">
    <property type="term" value="F:ubiquitin protein ligase activity"/>
    <property type="evidence" value="ECO:0007669"/>
    <property type="project" value="InterPro"/>
</dbReference>
<evidence type="ECO:0000259" key="7">
    <source>
        <dbReference type="PROSITE" id="PS50089"/>
    </source>
</evidence>
<dbReference type="PROSITE" id="PS50089">
    <property type="entry name" value="ZF_RING_2"/>
    <property type="match status" value="1"/>
</dbReference>
<dbReference type="InterPro" id="IPR042448">
    <property type="entry name" value="CCNB1IP1"/>
</dbReference>
<keyword evidence="3" id="KW-0862">Zinc</keyword>
<feature type="region of interest" description="Disordered" evidence="6">
    <location>
        <begin position="206"/>
        <end position="267"/>
    </location>
</feature>
<dbReference type="GO" id="GO:0000795">
    <property type="term" value="C:synaptonemal complex"/>
    <property type="evidence" value="ECO:0007669"/>
    <property type="project" value="InterPro"/>
</dbReference>
<dbReference type="EMBL" id="MU004294">
    <property type="protein sequence ID" value="KAF2661351.1"/>
    <property type="molecule type" value="Genomic_DNA"/>
</dbReference>
<feature type="compositionally biased region" description="Polar residues" evidence="6">
    <location>
        <begin position="219"/>
        <end position="230"/>
    </location>
</feature>
<keyword evidence="2 4" id="KW-0863">Zinc-finger</keyword>
<dbReference type="PANTHER" id="PTHR14305">
    <property type="entry name" value="E3 UBIQUITIN-PROTEIN LIGASE CCNB1IP1"/>
    <property type="match status" value="1"/>
</dbReference>
<dbReference type="PROSITE" id="PS00518">
    <property type="entry name" value="ZF_RING_1"/>
    <property type="match status" value="1"/>
</dbReference>
<evidence type="ECO:0000256" key="3">
    <source>
        <dbReference type="ARBA" id="ARBA00022833"/>
    </source>
</evidence>
<feature type="coiled-coil region" evidence="5">
    <location>
        <begin position="112"/>
        <end position="174"/>
    </location>
</feature>
<gene>
    <name evidence="8" type="ORF">K491DRAFT_710928</name>
</gene>
<dbReference type="SUPFAM" id="SSF57850">
    <property type="entry name" value="RING/U-box"/>
    <property type="match status" value="1"/>
</dbReference>
<keyword evidence="5" id="KW-0175">Coiled coil</keyword>